<evidence type="ECO:0000313" key="3">
    <source>
        <dbReference type="Proteomes" id="UP000477386"/>
    </source>
</evidence>
<sequence>MKKLLILWLLLSGSLSFGQTYRNYLRPQGNDYTYQPQQAKAALNWKRFPRFSIQKDWIYWGPRFKKRSGDIGEWDDDFFTHGFRQLIPNLNYSGTGNDAVNYQDILNNSGDKMMGYILMPGSPGNMPSYLTGPYNALPDSDPRKAQIAPYINSLIPVTDPDAARLMGTWMGDLIKNGICGGKIPKWVTIDEESAHYWDHPEKEGSLKKFVGYLYQGILQVCTTSKVFTYGPKPVTSPSFKGYADKGKSIDGYLFTEHPQYAINFWWGTGNTSAPLDVNSPMAVALRANGGGVAAGDHYYRTTIGGMQTIYQKNGDGSYVLANGRRVLRTDNSTTTAFGKTFTVYGNDPNYFNQNEYDYHTSWLYEDVAGEEANRFWMNNRTYALRKNDRSSDFTGVMLGDWYRTNTEEANAPGQTDARPVDGDALESGTIFRALLHDSEFLWHGEYLQRSPTTFDNGAIQFPGVTVNQGGYKTNLGQFEYIVKGLHRFSQFEGRNWGNWYWVRPHRGIDVDFDKWKEACIRGRISETGNNVEIVAAWPMLDPADQVRVDVWVDTGSWKSGSTHFFITGRKTYVDAWQIPNVPTGTTILPQHLRFRYSSPLITPSPTITWTGDYRFTAANSETIPTAISN</sequence>
<dbReference type="RefSeq" id="WP_164040003.1">
    <property type="nucleotide sequence ID" value="NZ_JAAGNZ010000001.1"/>
</dbReference>
<comment type="caution">
    <text evidence="2">The sequence shown here is derived from an EMBL/GenBank/DDBJ whole genome shotgun (WGS) entry which is preliminary data.</text>
</comment>
<reference evidence="2 3" key="1">
    <citation type="submission" date="2020-02" db="EMBL/GenBank/DDBJ databases">
        <title>Draft genome sequence of two Spirosoma agri KCTC 52727 and Spirosoma terrae KCTC 52035.</title>
        <authorList>
            <person name="Rojas J."/>
            <person name="Ambika Manirajan B."/>
            <person name="Ratering S."/>
            <person name="Suarez C."/>
            <person name="Schnell S."/>
        </authorList>
    </citation>
    <scope>NUCLEOTIDE SEQUENCE [LARGE SCALE GENOMIC DNA]</scope>
    <source>
        <strain evidence="2 3">KCTC 52727</strain>
    </source>
</reference>
<keyword evidence="1" id="KW-0732">Signal</keyword>
<keyword evidence="3" id="KW-1185">Reference proteome</keyword>
<feature type="signal peptide" evidence="1">
    <location>
        <begin position="1"/>
        <end position="18"/>
    </location>
</feature>
<gene>
    <name evidence="2" type="ORF">GK091_15510</name>
</gene>
<evidence type="ECO:0000256" key="1">
    <source>
        <dbReference type="SAM" id="SignalP"/>
    </source>
</evidence>
<evidence type="ECO:0000313" key="2">
    <source>
        <dbReference type="EMBL" id="NEU68299.1"/>
    </source>
</evidence>
<dbReference type="Proteomes" id="UP000477386">
    <property type="component" value="Unassembled WGS sequence"/>
</dbReference>
<dbReference type="AlphaFoldDB" id="A0A6M0IJ53"/>
<protein>
    <submittedName>
        <fullName evidence="2">Uncharacterized protein</fullName>
    </submittedName>
</protein>
<organism evidence="2 3">
    <name type="scientific">Spirosoma agri</name>
    <dbReference type="NCBI Taxonomy" id="1987381"/>
    <lineage>
        <taxon>Bacteria</taxon>
        <taxon>Pseudomonadati</taxon>
        <taxon>Bacteroidota</taxon>
        <taxon>Cytophagia</taxon>
        <taxon>Cytophagales</taxon>
        <taxon>Cytophagaceae</taxon>
        <taxon>Spirosoma</taxon>
    </lineage>
</organism>
<name>A0A6M0IJ53_9BACT</name>
<proteinExistence type="predicted"/>
<accession>A0A6M0IJ53</accession>
<dbReference type="EMBL" id="JAAGNZ010000001">
    <property type="protein sequence ID" value="NEU68299.1"/>
    <property type="molecule type" value="Genomic_DNA"/>
</dbReference>
<feature type="chain" id="PRO_5027013839" evidence="1">
    <location>
        <begin position="19"/>
        <end position="629"/>
    </location>
</feature>